<keyword evidence="10" id="KW-0449">Lipoprotein</keyword>
<comment type="function">
    <text evidence="8">Part of the ABC transporter complex LolCDE involved in the translocation of mature outer membrane-directed lipoproteins, from the inner membrane to the periplasmic chaperone, LolA. Responsible for the formation of the LolA-lipoprotein complex in an ATP-dependent manner.</text>
</comment>
<proteinExistence type="inferred from homology"/>
<dbReference type="RefSeq" id="WP_169209267.1">
    <property type="nucleotide sequence ID" value="NZ_JAATNW010000001.1"/>
</dbReference>
<accession>A0ABX1QWU0</accession>
<evidence type="ECO:0000256" key="3">
    <source>
        <dbReference type="ARBA" id="ARBA00022519"/>
    </source>
</evidence>
<evidence type="ECO:0000256" key="1">
    <source>
        <dbReference type="ARBA" id="ARBA00022448"/>
    </source>
</evidence>
<dbReference type="PROSITE" id="PS00211">
    <property type="entry name" value="ABC_TRANSPORTER_1"/>
    <property type="match status" value="1"/>
</dbReference>
<dbReference type="Pfam" id="PF00005">
    <property type="entry name" value="ABC_tran"/>
    <property type="match status" value="1"/>
</dbReference>
<protein>
    <recommendedName>
        <fullName evidence="8">Lipoprotein-releasing system ATP-binding protein LolD</fullName>
        <ecNumber evidence="8">7.6.2.-</ecNumber>
    </recommendedName>
</protein>
<evidence type="ECO:0000256" key="4">
    <source>
        <dbReference type="ARBA" id="ARBA00022741"/>
    </source>
</evidence>
<keyword evidence="5 8" id="KW-0067">ATP-binding</keyword>
<dbReference type="SUPFAM" id="SSF52540">
    <property type="entry name" value="P-loop containing nucleoside triphosphate hydrolases"/>
    <property type="match status" value="1"/>
</dbReference>
<comment type="subcellular location">
    <subcellularLocation>
        <location evidence="8">Cell inner membrane</location>
        <topology evidence="8">Peripheral membrane protein</topology>
    </subcellularLocation>
</comment>
<dbReference type="InterPro" id="IPR027417">
    <property type="entry name" value="P-loop_NTPase"/>
</dbReference>
<evidence type="ECO:0000313" key="11">
    <source>
        <dbReference type="Proteomes" id="UP000709336"/>
    </source>
</evidence>
<comment type="similarity">
    <text evidence="8">Belongs to the ABC transporter superfamily. Lipoprotein translocase (TC 3.A.1.125) family.</text>
</comment>
<keyword evidence="2 8" id="KW-1003">Cell membrane</keyword>
<dbReference type="InterPro" id="IPR003593">
    <property type="entry name" value="AAA+_ATPase"/>
</dbReference>
<evidence type="ECO:0000256" key="7">
    <source>
        <dbReference type="ARBA" id="ARBA00023136"/>
    </source>
</evidence>
<evidence type="ECO:0000256" key="5">
    <source>
        <dbReference type="ARBA" id="ARBA00022840"/>
    </source>
</evidence>
<dbReference type="Gene3D" id="3.40.50.300">
    <property type="entry name" value="P-loop containing nucleotide triphosphate hydrolases"/>
    <property type="match status" value="1"/>
</dbReference>
<dbReference type="NCBIfam" id="TIGR02211">
    <property type="entry name" value="LolD_lipo_ex"/>
    <property type="match status" value="1"/>
</dbReference>
<dbReference type="EC" id="7.6.2.-" evidence="8"/>
<keyword evidence="4 8" id="KW-0547">Nucleotide-binding</keyword>
<dbReference type="InterPro" id="IPR003439">
    <property type="entry name" value="ABC_transporter-like_ATP-bd"/>
</dbReference>
<evidence type="ECO:0000259" key="9">
    <source>
        <dbReference type="PROSITE" id="PS50893"/>
    </source>
</evidence>
<dbReference type="InterPro" id="IPR017871">
    <property type="entry name" value="ABC_transporter-like_CS"/>
</dbReference>
<dbReference type="EMBL" id="JAATNW010000001">
    <property type="protein sequence ID" value="NMH58713.1"/>
    <property type="molecule type" value="Genomic_DNA"/>
</dbReference>
<keyword evidence="1 8" id="KW-0813">Transport</keyword>
<sequence>MEDLLVCQDISKTYHDGENDTAVLSHVSFSVATGEHIAILGSSGSGKSTLLHIMGGLDTPSDGRVLFDGSPLDSLKPKALNQVRNQQMGFIYQFHHLLGEFSALENVAMPLLIGGSSHTNANAEAKKMLELVGLAHRLQHKPAALSGGERQRVAIARALVNQPKLVMADEPTGNLDHKTGLSVYALLKDISRTLNTTFIVVTHDRELANKMDRVLTLKDGHLQPLDKVAS</sequence>
<dbReference type="InterPro" id="IPR011924">
    <property type="entry name" value="LolD_lipo_ATP-bd"/>
</dbReference>
<dbReference type="InterPro" id="IPR017911">
    <property type="entry name" value="MacB-like_ATP-bd"/>
</dbReference>
<dbReference type="PANTHER" id="PTHR24220">
    <property type="entry name" value="IMPORT ATP-BINDING PROTEIN"/>
    <property type="match status" value="1"/>
</dbReference>
<dbReference type="SMART" id="SM00382">
    <property type="entry name" value="AAA"/>
    <property type="match status" value="1"/>
</dbReference>
<keyword evidence="7 8" id="KW-0472">Membrane</keyword>
<name>A0ABX1QWU0_9ALTE</name>
<feature type="domain" description="ABC transporter" evidence="9">
    <location>
        <begin position="5"/>
        <end position="230"/>
    </location>
</feature>
<reference evidence="10 11" key="1">
    <citation type="submission" date="2020-03" db="EMBL/GenBank/DDBJ databases">
        <title>Alteromonas ponticola sp. nov., isolated from seawater.</title>
        <authorList>
            <person name="Yoon J.-H."/>
            <person name="Kim Y.-O."/>
        </authorList>
    </citation>
    <scope>NUCLEOTIDE SEQUENCE [LARGE SCALE GENOMIC DNA]</scope>
    <source>
        <strain evidence="10 11">MYP5</strain>
    </source>
</reference>
<dbReference type="CDD" id="cd03255">
    <property type="entry name" value="ABC_MJ0796_LolCDE_FtsE"/>
    <property type="match status" value="1"/>
</dbReference>
<dbReference type="PANTHER" id="PTHR24220:SF689">
    <property type="entry name" value="LIPOPROTEIN-RELEASING SYSTEM ATP-BINDING PROTEIN LOLD"/>
    <property type="match status" value="1"/>
</dbReference>
<evidence type="ECO:0000256" key="2">
    <source>
        <dbReference type="ARBA" id="ARBA00022475"/>
    </source>
</evidence>
<dbReference type="PROSITE" id="PS50893">
    <property type="entry name" value="ABC_TRANSPORTER_2"/>
    <property type="match status" value="1"/>
</dbReference>
<comment type="caution">
    <text evidence="10">The sequence shown here is derived from an EMBL/GenBank/DDBJ whole genome shotgun (WGS) entry which is preliminary data.</text>
</comment>
<keyword evidence="6 8" id="KW-1278">Translocase</keyword>
<dbReference type="Proteomes" id="UP000709336">
    <property type="component" value="Unassembled WGS sequence"/>
</dbReference>
<dbReference type="GO" id="GO:0005524">
    <property type="term" value="F:ATP binding"/>
    <property type="evidence" value="ECO:0007669"/>
    <property type="project" value="UniProtKB-KW"/>
</dbReference>
<evidence type="ECO:0000313" key="10">
    <source>
        <dbReference type="EMBL" id="NMH58713.1"/>
    </source>
</evidence>
<keyword evidence="11" id="KW-1185">Reference proteome</keyword>
<organism evidence="10 11">
    <name type="scientific">Alteromonas ponticola</name>
    <dbReference type="NCBI Taxonomy" id="2720613"/>
    <lineage>
        <taxon>Bacteria</taxon>
        <taxon>Pseudomonadati</taxon>
        <taxon>Pseudomonadota</taxon>
        <taxon>Gammaproteobacteria</taxon>
        <taxon>Alteromonadales</taxon>
        <taxon>Alteromonadaceae</taxon>
        <taxon>Alteromonas/Salinimonas group</taxon>
        <taxon>Alteromonas</taxon>
    </lineage>
</organism>
<evidence type="ECO:0000256" key="8">
    <source>
        <dbReference type="RuleBase" id="RU367068"/>
    </source>
</evidence>
<gene>
    <name evidence="8 10" type="primary">lolD</name>
    <name evidence="10" type="ORF">HCJ96_01565</name>
</gene>
<comment type="subunit">
    <text evidence="8">The complex is composed of two ATP-binding proteins (LolD) and two transmembrane proteins (LolC and LolE).</text>
</comment>
<evidence type="ECO:0000256" key="6">
    <source>
        <dbReference type="ARBA" id="ARBA00022967"/>
    </source>
</evidence>
<dbReference type="InterPro" id="IPR015854">
    <property type="entry name" value="ABC_transpr_LolD-like"/>
</dbReference>
<keyword evidence="3 8" id="KW-0997">Cell inner membrane</keyword>